<protein>
    <recommendedName>
        <fullName evidence="4">DUF5667 domain-containing protein</fullName>
    </recommendedName>
</protein>
<name>A0A1F4W0H9_UNCKA</name>
<evidence type="ECO:0000313" key="3">
    <source>
        <dbReference type="Proteomes" id="UP000176614"/>
    </source>
</evidence>
<sequence length="193" mass="21954">MNKKARVILILTIWAGYFSMSAIFVQRYVADVSSEKAMELLSKGDIQGATYNAGRAVLLNKLEPSYYRNKARVEIASLVLTDLGAYDSKKSQILEDLDLSLAANRNNLVTKRNLVPLYYFLALRDLTSKELDDEYTEKARAYYSELKRDYKNDAGVLVLIARYEKKLGLTEDLADTKKLITVLRPDLVDWAIN</sequence>
<reference evidence="2 3" key="1">
    <citation type="journal article" date="2016" name="Nat. Commun.">
        <title>Thousands of microbial genomes shed light on interconnected biogeochemical processes in an aquifer system.</title>
        <authorList>
            <person name="Anantharaman K."/>
            <person name="Brown C.T."/>
            <person name="Hug L.A."/>
            <person name="Sharon I."/>
            <person name="Castelle C.J."/>
            <person name="Probst A.J."/>
            <person name="Thomas B.C."/>
            <person name="Singh A."/>
            <person name="Wilkins M.J."/>
            <person name="Karaoz U."/>
            <person name="Brodie E.L."/>
            <person name="Williams K.H."/>
            <person name="Hubbard S.S."/>
            <person name="Banfield J.F."/>
        </authorList>
    </citation>
    <scope>NUCLEOTIDE SEQUENCE [LARGE SCALE GENOMIC DNA]</scope>
</reference>
<keyword evidence="1" id="KW-0472">Membrane</keyword>
<evidence type="ECO:0000256" key="1">
    <source>
        <dbReference type="SAM" id="Phobius"/>
    </source>
</evidence>
<dbReference type="AlphaFoldDB" id="A0A1F4W0H9"/>
<keyword evidence="1" id="KW-0812">Transmembrane</keyword>
<evidence type="ECO:0000313" key="2">
    <source>
        <dbReference type="EMBL" id="OGC62924.1"/>
    </source>
</evidence>
<organism evidence="2 3">
    <name type="scientific">candidate division WWE3 bacterium RIFOXYA2_FULL_46_9</name>
    <dbReference type="NCBI Taxonomy" id="1802636"/>
    <lineage>
        <taxon>Bacteria</taxon>
        <taxon>Katanobacteria</taxon>
    </lineage>
</organism>
<dbReference type="Proteomes" id="UP000176614">
    <property type="component" value="Unassembled WGS sequence"/>
</dbReference>
<feature type="transmembrane region" description="Helical" evidence="1">
    <location>
        <begin position="7"/>
        <end position="29"/>
    </location>
</feature>
<accession>A0A1F4W0H9</accession>
<evidence type="ECO:0008006" key="4">
    <source>
        <dbReference type="Google" id="ProtNLM"/>
    </source>
</evidence>
<proteinExistence type="predicted"/>
<gene>
    <name evidence="2" type="ORF">A2264_03530</name>
</gene>
<comment type="caution">
    <text evidence="2">The sequence shown here is derived from an EMBL/GenBank/DDBJ whole genome shotgun (WGS) entry which is preliminary data.</text>
</comment>
<dbReference type="EMBL" id="MEVT01000011">
    <property type="protein sequence ID" value="OGC62924.1"/>
    <property type="molecule type" value="Genomic_DNA"/>
</dbReference>
<keyword evidence="1" id="KW-1133">Transmembrane helix</keyword>